<dbReference type="PANTHER" id="PTHR33279">
    <property type="entry name" value="SULFUR CARRIER PROTEIN YEDF-RELATED"/>
    <property type="match status" value="1"/>
</dbReference>
<reference evidence="3 4" key="1">
    <citation type="submission" date="2013-08" db="EMBL/GenBank/DDBJ databases">
        <authorList>
            <person name="Weinstock G."/>
            <person name="Sodergren E."/>
            <person name="Wylie T."/>
            <person name="Fulton L."/>
            <person name="Fulton R."/>
            <person name="Fronick C."/>
            <person name="O'Laughlin M."/>
            <person name="Godfrey J."/>
            <person name="Miner T."/>
            <person name="Herter B."/>
            <person name="Appelbaum E."/>
            <person name="Cordes M."/>
            <person name="Lek S."/>
            <person name="Wollam A."/>
            <person name="Pepin K.H."/>
            <person name="Palsikar V.B."/>
            <person name="Mitreva M."/>
            <person name="Wilson R.K."/>
        </authorList>
    </citation>
    <scope>NUCLEOTIDE SEQUENCE [LARGE SCALE GENOMIC DNA]</scope>
    <source>
        <strain evidence="3 4">ATCC BAA-474</strain>
    </source>
</reference>
<comment type="caution">
    <text evidence="3">The sequence shown here is derived from an EMBL/GenBank/DDBJ whole genome shotgun (WGS) entry which is preliminary data.</text>
</comment>
<name>U7VFZ1_9FUSO</name>
<dbReference type="NCBIfam" id="TIGR03527">
    <property type="entry name" value="selenium_YedF"/>
    <property type="match status" value="1"/>
</dbReference>
<dbReference type="EMBL" id="AXZF01000002">
    <property type="protein sequence ID" value="ERT70054.1"/>
    <property type="molecule type" value="Genomic_DNA"/>
</dbReference>
<evidence type="ECO:0000256" key="1">
    <source>
        <dbReference type="ARBA" id="ARBA00008984"/>
    </source>
</evidence>
<dbReference type="InterPro" id="IPR027396">
    <property type="entry name" value="DsrEFH-like"/>
</dbReference>
<gene>
    <name evidence="3" type="ORF">HMPREF0202_00048</name>
</gene>
<sequence length="195" mass="21703">MIKVNAIGQTCPIPVIMTKNALKKITEGSIEVSIDNKISKENIEKFSKEMGFSFTTREENGIFFIQINKTINEALSNSSTSNDENNTIIVIASDKMGDGETALGETLMKGFIYTLTEMESLPKAILFYNKGVFLTASNETTIKDLRILEERGVEILSCGACLNFYHLENNIAVGSITNMYNIIEKQMKANKVIRP</sequence>
<comment type="similarity">
    <text evidence="1">Belongs to the sulfur carrier protein TusA family.</text>
</comment>
<dbReference type="SUPFAM" id="SSF64307">
    <property type="entry name" value="SirA-like"/>
    <property type="match status" value="1"/>
</dbReference>
<dbReference type="PROSITE" id="PS01148">
    <property type="entry name" value="UPF0033"/>
    <property type="match status" value="1"/>
</dbReference>
<evidence type="ECO:0000313" key="3">
    <source>
        <dbReference type="EMBL" id="ERT70054.1"/>
    </source>
</evidence>
<dbReference type="Pfam" id="PF02635">
    <property type="entry name" value="DsrE"/>
    <property type="match status" value="1"/>
</dbReference>
<feature type="domain" description="UPF0033" evidence="2">
    <location>
        <begin position="4"/>
        <end position="28"/>
    </location>
</feature>
<dbReference type="RefSeq" id="WP_023049598.1">
    <property type="nucleotide sequence ID" value="NZ_CP173065.2"/>
</dbReference>
<dbReference type="PANTHER" id="PTHR33279:SF18">
    <property type="entry name" value="SULFUR CARRIER PROTEIN MJ0990-RELATED"/>
    <property type="match status" value="1"/>
</dbReference>
<organism evidence="3 4">
    <name type="scientific">Cetobacterium somerae ATCC BAA-474</name>
    <dbReference type="NCBI Taxonomy" id="1319815"/>
    <lineage>
        <taxon>Bacteria</taxon>
        <taxon>Fusobacteriati</taxon>
        <taxon>Fusobacteriota</taxon>
        <taxon>Fusobacteriia</taxon>
        <taxon>Fusobacteriales</taxon>
        <taxon>Fusobacteriaceae</taxon>
        <taxon>Cetobacterium</taxon>
    </lineage>
</organism>
<dbReference type="InterPro" id="IPR036868">
    <property type="entry name" value="TusA-like_sf"/>
</dbReference>
<dbReference type="STRING" id="1319815.HMPREF0202_00048"/>
<dbReference type="Pfam" id="PF01206">
    <property type="entry name" value="TusA"/>
    <property type="match status" value="1"/>
</dbReference>
<dbReference type="AlphaFoldDB" id="U7VFZ1"/>
<proteinExistence type="inferred from homology"/>
<dbReference type="HOGENOM" id="CLU_097491_0_0_0"/>
<dbReference type="eggNOG" id="COG0425">
    <property type="taxonomic scope" value="Bacteria"/>
</dbReference>
<dbReference type="InterPro" id="IPR001455">
    <property type="entry name" value="TusA-like"/>
</dbReference>
<dbReference type="SUPFAM" id="SSF75169">
    <property type="entry name" value="DsrEFH-like"/>
    <property type="match status" value="1"/>
</dbReference>
<dbReference type="PATRIC" id="fig|1319815.3.peg.46"/>
<dbReference type="InterPro" id="IPR003787">
    <property type="entry name" value="Sulphur_relay_DsrE/F-like"/>
</dbReference>
<keyword evidence="4" id="KW-1185">Reference proteome</keyword>
<dbReference type="Proteomes" id="UP000017081">
    <property type="component" value="Unassembled WGS sequence"/>
</dbReference>
<accession>U7VFZ1</accession>
<dbReference type="InterPro" id="IPR019870">
    <property type="entry name" value="Se_metab_YedF"/>
</dbReference>
<protein>
    <submittedName>
        <fullName evidence="3">Selenium metabolism protein YedF</fullName>
    </submittedName>
</protein>
<dbReference type="Gene3D" id="3.30.110.40">
    <property type="entry name" value="TusA-like domain"/>
    <property type="match status" value="1"/>
</dbReference>
<evidence type="ECO:0000313" key="4">
    <source>
        <dbReference type="Proteomes" id="UP000017081"/>
    </source>
</evidence>
<evidence type="ECO:0000259" key="2">
    <source>
        <dbReference type="PROSITE" id="PS01148"/>
    </source>
</evidence>